<evidence type="ECO:0000313" key="7">
    <source>
        <dbReference type="EMBL" id="HGT82561.1"/>
    </source>
</evidence>
<keyword evidence="2 5" id="KW-0812">Transmembrane</keyword>
<dbReference type="InterPro" id="IPR044880">
    <property type="entry name" value="NCX_ion-bd_dom_sf"/>
</dbReference>
<evidence type="ECO:0000259" key="6">
    <source>
        <dbReference type="Pfam" id="PF01699"/>
    </source>
</evidence>
<feature type="domain" description="Sodium/calcium exchanger membrane region" evidence="6">
    <location>
        <begin position="8"/>
        <end position="156"/>
    </location>
</feature>
<evidence type="ECO:0000256" key="1">
    <source>
        <dbReference type="ARBA" id="ARBA00004141"/>
    </source>
</evidence>
<comment type="caution">
    <text evidence="7">The sequence shown here is derived from an EMBL/GenBank/DDBJ whole genome shotgun (WGS) entry which is preliminary data.</text>
</comment>
<name>A0A7J3M112_ARCFL</name>
<accession>A0A7J3M112</accession>
<dbReference type="EMBL" id="DSYZ01000055">
    <property type="protein sequence ID" value="HGT82561.1"/>
    <property type="molecule type" value="Genomic_DNA"/>
</dbReference>
<dbReference type="Pfam" id="PF01699">
    <property type="entry name" value="Na_Ca_ex"/>
    <property type="match status" value="1"/>
</dbReference>
<dbReference type="InterPro" id="IPR004837">
    <property type="entry name" value="NaCa_Exmemb"/>
</dbReference>
<reference evidence="7" key="1">
    <citation type="journal article" date="2020" name="mSystems">
        <title>Genome- and Community-Level Interaction Insights into Carbon Utilization and Element Cycling Functions of Hydrothermarchaeota in Hydrothermal Sediment.</title>
        <authorList>
            <person name="Zhou Z."/>
            <person name="Liu Y."/>
            <person name="Xu W."/>
            <person name="Pan J."/>
            <person name="Luo Z.H."/>
            <person name="Li M."/>
        </authorList>
    </citation>
    <scope>NUCLEOTIDE SEQUENCE [LARGE SCALE GENOMIC DNA]</scope>
    <source>
        <strain evidence="7">SpSt-587</strain>
    </source>
</reference>
<feature type="transmembrane region" description="Helical" evidence="5">
    <location>
        <begin position="142"/>
        <end position="160"/>
    </location>
</feature>
<gene>
    <name evidence="7" type="ORF">ENT52_02390</name>
</gene>
<keyword evidence="4 5" id="KW-0472">Membrane</keyword>
<protein>
    <recommendedName>
        <fullName evidence="6">Sodium/calcium exchanger membrane region domain-containing protein</fullName>
    </recommendedName>
</protein>
<evidence type="ECO:0000256" key="3">
    <source>
        <dbReference type="ARBA" id="ARBA00022989"/>
    </source>
</evidence>
<sequence length="175" mass="19668">MIEILMELLFGMIAVLFAALLFVNAIEFLGCYLRLGRSFVGAILAPLFTSFPEMVVFLVAIFAYESARGEAIGIGTIFGQPFMASSLSYGLVGISVLVGYYIGKREDLILEVDKELVIPYLFVTILFPLTLLPPMLNVPHQSFGILFLFSYLLYIHLIRATKCNLLLRIKLQYRL</sequence>
<dbReference type="GO" id="GO:0055085">
    <property type="term" value="P:transmembrane transport"/>
    <property type="evidence" value="ECO:0007669"/>
    <property type="project" value="InterPro"/>
</dbReference>
<evidence type="ECO:0000256" key="5">
    <source>
        <dbReference type="SAM" id="Phobius"/>
    </source>
</evidence>
<proteinExistence type="predicted"/>
<dbReference type="Gene3D" id="1.20.1420.30">
    <property type="entry name" value="NCX, central ion-binding region"/>
    <property type="match status" value="1"/>
</dbReference>
<dbReference type="GO" id="GO:0016020">
    <property type="term" value="C:membrane"/>
    <property type="evidence" value="ECO:0007669"/>
    <property type="project" value="UniProtKB-SubCell"/>
</dbReference>
<organism evidence="7">
    <name type="scientific">Archaeoglobus fulgidus</name>
    <dbReference type="NCBI Taxonomy" id="2234"/>
    <lineage>
        <taxon>Archaea</taxon>
        <taxon>Methanobacteriati</taxon>
        <taxon>Methanobacteriota</taxon>
        <taxon>Archaeoglobi</taxon>
        <taxon>Archaeoglobales</taxon>
        <taxon>Archaeoglobaceae</taxon>
        <taxon>Archaeoglobus</taxon>
    </lineage>
</organism>
<evidence type="ECO:0000256" key="2">
    <source>
        <dbReference type="ARBA" id="ARBA00022692"/>
    </source>
</evidence>
<comment type="subcellular location">
    <subcellularLocation>
        <location evidence="1">Membrane</location>
        <topology evidence="1">Multi-pass membrane protein</topology>
    </subcellularLocation>
</comment>
<feature type="transmembrane region" description="Helical" evidence="5">
    <location>
        <begin position="82"/>
        <end position="103"/>
    </location>
</feature>
<feature type="transmembrane region" description="Helical" evidence="5">
    <location>
        <begin position="6"/>
        <end position="26"/>
    </location>
</feature>
<dbReference type="AlphaFoldDB" id="A0A7J3M112"/>
<keyword evidence="3 5" id="KW-1133">Transmembrane helix</keyword>
<feature type="transmembrane region" description="Helical" evidence="5">
    <location>
        <begin position="115"/>
        <end position="136"/>
    </location>
</feature>
<feature type="transmembrane region" description="Helical" evidence="5">
    <location>
        <begin position="38"/>
        <end position="62"/>
    </location>
</feature>
<evidence type="ECO:0000256" key="4">
    <source>
        <dbReference type="ARBA" id="ARBA00023136"/>
    </source>
</evidence>